<keyword evidence="1" id="KW-0732">Signal</keyword>
<evidence type="ECO:0000313" key="3">
    <source>
        <dbReference type="Proteomes" id="UP001165269"/>
    </source>
</evidence>
<organism evidence="2 3">
    <name type="scientific">Streptomyces cylindrosporus</name>
    <dbReference type="NCBI Taxonomy" id="2927583"/>
    <lineage>
        <taxon>Bacteria</taxon>
        <taxon>Bacillati</taxon>
        <taxon>Actinomycetota</taxon>
        <taxon>Actinomycetes</taxon>
        <taxon>Kitasatosporales</taxon>
        <taxon>Streptomycetaceae</taxon>
        <taxon>Streptomyces</taxon>
    </lineage>
</organism>
<evidence type="ECO:0000256" key="1">
    <source>
        <dbReference type="SAM" id="SignalP"/>
    </source>
</evidence>
<dbReference type="Proteomes" id="UP001165269">
    <property type="component" value="Unassembled WGS sequence"/>
</dbReference>
<keyword evidence="3" id="KW-1185">Reference proteome</keyword>
<sequence>MAKGQQVLATDLSLAVGAALAALTSAAGTPAAGTVDVTATPTQAAINNNFATIVTRLNAITAVLKDAGILA</sequence>
<dbReference type="EMBL" id="JALDAY010000015">
    <property type="protein sequence ID" value="MCI3277520.1"/>
    <property type="molecule type" value="Genomic_DNA"/>
</dbReference>
<accession>A0ABS9YJU4</accession>
<protein>
    <submittedName>
        <fullName evidence="2">Uncharacterized protein</fullName>
    </submittedName>
</protein>
<reference evidence="2" key="1">
    <citation type="submission" date="2022-03" db="EMBL/GenBank/DDBJ databases">
        <title>Streptomyces 7R015 and 7R016 isolated from Barleria lupulina in Thailand.</title>
        <authorList>
            <person name="Kanchanasin P."/>
            <person name="Phongsopitanun W."/>
            <person name="Tanasupawat S."/>
        </authorList>
    </citation>
    <scope>NUCLEOTIDE SEQUENCE</scope>
    <source>
        <strain evidence="2">7R015</strain>
    </source>
</reference>
<gene>
    <name evidence="2" type="ORF">MQP27_41275</name>
</gene>
<name>A0ABS9YJU4_9ACTN</name>
<evidence type="ECO:0000313" key="2">
    <source>
        <dbReference type="EMBL" id="MCI3277520.1"/>
    </source>
</evidence>
<comment type="caution">
    <text evidence="2">The sequence shown here is derived from an EMBL/GenBank/DDBJ whole genome shotgun (WGS) entry which is preliminary data.</text>
</comment>
<proteinExistence type="predicted"/>
<dbReference type="RefSeq" id="WP_242775322.1">
    <property type="nucleotide sequence ID" value="NZ_JALDAY010000015.1"/>
</dbReference>
<feature type="signal peptide" evidence="1">
    <location>
        <begin position="1"/>
        <end position="21"/>
    </location>
</feature>
<feature type="chain" id="PRO_5045523356" evidence="1">
    <location>
        <begin position="22"/>
        <end position="71"/>
    </location>
</feature>